<evidence type="ECO:0000313" key="8">
    <source>
        <dbReference type="Proteomes" id="UP000613580"/>
    </source>
</evidence>
<dbReference type="Pfam" id="PF03009">
    <property type="entry name" value="GDPD"/>
    <property type="match status" value="1"/>
</dbReference>
<comment type="caution">
    <text evidence="7">The sequence shown here is derived from an EMBL/GenBank/DDBJ whole genome shotgun (WGS) entry which is preliminary data.</text>
</comment>
<dbReference type="EMBL" id="JACAZE010000006">
    <property type="protein sequence ID" value="KAF7313562.1"/>
    <property type="molecule type" value="Genomic_DNA"/>
</dbReference>
<dbReference type="PANTHER" id="PTHR24201">
    <property type="entry name" value="ANK_REP_REGION DOMAIN-CONTAINING PROTEIN"/>
    <property type="match status" value="1"/>
</dbReference>
<accession>A0A8H6WD83</accession>
<evidence type="ECO:0000256" key="3">
    <source>
        <dbReference type="PROSITE-ProRule" id="PRU00023"/>
    </source>
</evidence>
<feature type="region of interest" description="Disordered" evidence="4">
    <location>
        <begin position="1156"/>
        <end position="1177"/>
    </location>
</feature>
<dbReference type="Proteomes" id="UP000613580">
    <property type="component" value="Unassembled WGS sequence"/>
</dbReference>
<evidence type="ECO:0000313" key="7">
    <source>
        <dbReference type="EMBL" id="KAF7313562.1"/>
    </source>
</evidence>
<evidence type="ECO:0000256" key="4">
    <source>
        <dbReference type="SAM" id="MobiDB-lite"/>
    </source>
</evidence>
<feature type="domain" description="GP-PDE" evidence="6">
    <location>
        <begin position="1144"/>
        <end position="1438"/>
    </location>
</feature>
<evidence type="ECO:0000259" key="5">
    <source>
        <dbReference type="PROSITE" id="PS51382"/>
    </source>
</evidence>
<organism evidence="7 8">
    <name type="scientific">Mycena chlorophos</name>
    <name type="common">Agaric fungus</name>
    <name type="synonym">Agaricus chlorophos</name>
    <dbReference type="NCBI Taxonomy" id="658473"/>
    <lineage>
        <taxon>Eukaryota</taxon>
        <taxon>Fungi</taxon>
        <taxon>Dikarya</taxon>
        <taxon>Basidiomycota</taxon>
        <taxon>Agaricomycotina</taxon>
        <taxon>Agaricomycetes</taxon>
        <taxon>Agaricomycetidae</taxon>
        <taxon>Agaricales</taxon>
        <taxon>Marasmiineae</taxon>
        <taxon>Mycenaceae</taxon>
        <taxon>Mycena</taxon>
    </lineage>
</organism>
<feature type="repeat" description="ANK" evidence="3">
    <location>
        <begin position="828"/>
        <end position="849"/>
    </location>
</feature>
<feature type="repeat" description="ANK" evidence="3">
    <location>
        <begin position="861"/>
        <end position="893"/>
    </location>
</feature>
<sequence length="1448" mass="158945">MTSTPTTWTNILDFILPRKALRPTRPCNQVPHFDDGSPMLQPPTCFVRDVSLVPRLRHRMRRFISLNGLDALSFKTQSALDRLVKDFAVIFPGNAYSNCVYMWQLNSVVDALWQEIDPSVHFNGFDVASNDSACNFNFTLRTVRENTNDCVYAGAAGTTLGAGCHALDPHVDTASIPAGACQGQYAVLKQAGLQIEHYRNLVKTQPSTALPETTFAANIDVRFGSILAPPSYSVVERAIIQLDDDERLPALLISPVEPMTGQETTAAENQTATKILALWFAISIPQHDIICLGGKVIRGVPLHDTIDASTLISKDALYDLKQRIAQQREEECGRPVVSRSPFSKTVLRLRFSGNTIIRHLRRTTLAQLRARIPFPVSRVPSDTDTVSSDGSELLSTSSESPEPDCDSICEAQCDDLTILETVRRPNIATVHRATLKRADGSSLPAIFKSYPSAELASLVAELTAYDKLASSSGDDLINEFYLQKEAELKLRLETLLSKRRAAAMRGLPDLMDDALQKNVEWTAVEEGFRHLERDLGKLQQFVEINAIGFRKILKKYDKRSKSTTKELYLARQVDVQPVFNRQLISELSDTVAACLLDLTDLSSGLKFEGPSAATDLVAQQIMNERAQHMGPFQDLENNLRKAVASSDASAINECIDVLSQQGGGGKTNVTRILWNAIIEAPPDLANLIMASLSPPFDFQFIDDINGRTCLHGAAIAGAPRLVQICIEKGVDVAKIDAYGRTALHYAAMNGDAVICRRLLQTDIVATVKDMDSYTPLVYATLKGSVDCVTALLDDGKDPLPLSLASQAGHVQVVTLLLERGARCMPNTNGEYPMHLAARQGHVDVCRLLLFQDGWDTPDKYHEWTPLFHAARYGRTDCVRVLLDAGARVRAMDELGHLAAYYAMWYGHHQCLSPLLSATPFIAASADPGRVAKDSPLSEIGMTIESEIDMIPSLSLPPPIMAHRVYGHNYLDRNHLVQITIGPMSRRNSDHPGVRLHHRLISPAFKNDMVIASTPLKLVVTPGRDVNVNSGPYSVPLPLPQNDVALGTYTFQIPSLENLSLVFSVYPNFGTKTIGRAVALPGLFQQFETNRPFLLPILDTRLQVIGEVDFEINIVTPFEGVTLEVGGDVETYWKSLAMPLATNTIPHRGPRWAHRSNLIGSASTSPSNRSVTSSGMGSGQASTISSLRGSYLYLVIQVTCDLHPVIFEHPLLPGTTFDLTVADVTLSQFEALAVSSGRGLDHFDAEGKSEASDWVAVPSAMVSLAQLLKILPPSLGICLELAYPQRSVRAQSTGYRLHLNTFVDSVLRAIYGPLPRRRIVFTSFSPDVCSAINWKQPNYPVFFASHCGKRHAQDRSDPEDWRTTSVGAAVEFARANNLLGIFVDADLLMQVPSLIEGVRTAGLLIGIIGADEHSDHLTMMTPGIDGTPVDAFVRDKMVFYVDHSGRELI</sequence>
<evidence type="ECO:0000256" key="1">
    <source>
        <dbReference type="ARBA" id="ARBA00022737"/>
    </source>
</evidence>
<dbReference type="GO" id="GO:0008081">
    <property type="term" value="F:phosphoric diester hydrolase activity"/>
    <property type="evidence" value="ECO:0007669"/>
    <property type="project" value="InterPro"/>
</dbReference>
<name>A0A8H6WD83_MYCCL</name>
<dbReference type="Pfam" id="PF25329">
    <property type="entry name" value="C2_GDE1"/>
    <property type="match status" value="1"/>
</dbReference>
<feature type="compositionally biased region" description="Low complexity" evidence="4">
    <location>
        <begin position="387"/>
        <end position="400"/>
    </location>
</feature>
<dbReference type="PROSITE" id="PS51382">
    <property type="entry name" value="SPX"/>
    <property type="match status" value="1"/>
</dbReference>
<dbReference type="GO" id="GO:0006629">
    <property type="term" value="P:lipid metabolic process"/>
    <property type="evidence" value="ECO:0007669"/>
    <property type="project" value="InterPro"/>
</dbReference>
<dbReference type="InterPro" id="IPR004331">
    <property type="entry name" value="SPX_dom"/>
</dbReference>
<dbReference type="PROSITE" id="PS50297">
    <property type="entry name" value="ANK_REP_REGION"/>
    <property type="match status" value="5"/>
</dbReference>
<evidence type="ECO:0000259" key="6">
    <source>
        <dbReference type="PROSITE" id="PS51704"/>
    </source>
</evidence>
<dbReference type="PROSITE" id="PS50088">
    <property type="entry name" value="ANK_REPEAT"/>
    <property type="match status" value="5"/>
</dbReference>
<dbReference type="Gene3D" id="1.25.40.20">
    <property type="entry name" value="Ankyrin repeat-containing domain"/>
    <property type="match status" value="1"/>
</dbReference>
<feature type="repeat" description="ANK" evidence="3">
    <location>
        <begin position="796"/>
        <end position="821"/>
    </location>
</feature>
<dbReference type="GO" id="GO:0005634">
    <property type="term" value="C:nucleus"/>
    <property type="evidence" value="ECO:0007669"/>
    <property type="project" value="TreeGrafter"/>
</dbReference>
<dbReference type="InterPro" id="IPR036770">
    <property type="entry name" value="Ankyrin_rpt-contain_sf"/>
</dbReference>
<keyword evidence="1" id="KW-0677">Repeat</keyword>
<keyword evidence="2 3" id="KW-0040">ANK repeat</keyword>
<gene>
    <name evidence="7" type="ORF">HMN09_00512300</name>
</gene>
<dbReference type="Pfam" id="PF12796">
    <property type="entry name" value="Ank_2"/>
    <property type="match status" value="3"/>
</dbReference>
<keyword evidence="8" id="KW-1185">Reference proteome</keyword>
<dbReference type="InterPro" id="IPR002110">
    <property type="entry name" value="Ankyrin_rpt"/>
</dbReference>
<dbReference type="PANTHER" id="PTHR24201:SF16">
    <property type="entry name" value="ANKYRIN-1-LIKE-RELATED"/>
    <property type="match status" value="1"/>
</dbReference>
<protein>
    <submittedName>
        <fullName evidence="7">Cyclin-dependent protein kinase inhibitor</fullName>
    </submittedName>
</protein>
<dbReference type="PROSITE" id="PS51704">
    <property type="entry name" value="GP_PDE"/>
    <property type="match status" value="1"/>
</dbReference>
<proteinExistence type="predicted"/>
<dbReference type="OrthoDB" id="1577640at2759"/>
<dbReference type="InterPro" id="IPR057506">
    <property type="entry name" value="C2_GPCPD1"/>
</dbReference>
<feature type="repeat" description="ANK" evidence="3">
    <location>
        <begin position="705"/>
        <end position="737"/>
    </location>
</feature>
<feature type="region of interest" description="Disordered" evidence="4">
    <location>
        <begin position="379"/>
        <end position="403"/>
    </location>
</feature>
<dbReference type="Pfam" id="PF03105">
    <property type="entry name" value="SPX"/>
    <property type="match status" value="1"/>
</dbReference>
<reference evidence="7" key="1">
    <citation type="submission" date="2020-05" db="EMBL/GenBank/DDBJ databases">
        <title>Mycena genomes resolve the evolution of fungal bioluminescence.</title>
        <authorList>
            <person name="Tsai I.J."/>
        </authorList>
    </citation>
    <scope>NUCLEOTIDE SEQUENCE</scope>
    <source>
        <strain evidence="7">110903Hualien_Pintung</strain>
    </source>
</reference>
<dbReference type="InterPro" id="IPR017946">
    <property type="entry name" value="PLC-like_Pdiesterase_TIM-brl"/>
</dbReference>
<feature type="domain" description="SPX" evidence="5">
    <location>
        <begin position="340"/>
        <end position="570"/>
    </location>
</feature>
<dbReference type="Gene3D" id="3.20.20.190">
    <property type="entry name" value="Phosphatidylinositol (PI) phosphodiesterase"/>
    <property type="match status" value="1"/>
</dbReference>
<dbReference type="SMART" id="SM00248">
    <property type="entry name" value="ANK"/>
    <property type="match status" value="6"/>
</dbReference>
<feature type="repeat" description="ANK" evidence="3">
    <location>
        <begin position="738"/>
        <end position="770"/>
    </location>
</feature>
<dbReference type="InterPro" id="IPR050776">
    <property type="entry name" value="Ank_Repeat/CDKN_Inhibitor"/>
</dbReference>
<evidence type="ECO:0000256" key="2">
    <source>
        <dbReference type="ARBA" id="ARBA00023043"/>
    </source>
</evidence>
<dbReference type="SUPFAM" id="SSF48403">
    <property type="entry name" value="Ankyrin repeat"/>
    <property type="match status" value="1"/>
</dbReference>
<dbReference type="InterPro" id="IPR030395">
    <property type="entry name" value="GP_PDE_dom"/>
</dbReference>
<dbReference type="SUPFAM" id="SSF51695">
    <property type="entry name" value="PLC-like phosphodiesterases"/>
    <property type="match status" value="1"/>
</dbReference>
<feature type="compositionally biased region" description="Low complexity" evidence="4">
    <location>
        <begin position="1160"/>
        <end position="1173"/>
    </location>
</feature>